<organism evidence="2 3">
    <name type="scientific">Psophocarpus tetragonolobus</name>
    <name type="common">Winged bean</name>
    <name type="synonym">Dolichos tetragonolobus</name>
    <dbReference type="NCBI Taxonomy" id="3891"/>
    <lineage>
        <taxon>Eukaryota</taxon>
        <taxon>Viridiplantae</taxon>
        <taxon>Streptophyta</taxon>
        <taxon>Embryophyta</taxon>
        <taxon>Tracheophyta</taxon>
        <taxon>Spermatophyta</taxon>
        <taxon>Magnoliopsida</taxon>
        <taxon>eudicotyledons</taxon>
        <taxon>Gunneridae</taxon>
        <taxon>Pentapetalae</taxon>
        <taxon>rosids</taxon>
        <taxon>fabids</taxon>
        <taxon>Fabales</taxon>
        <taxon>Fabaceae</taxon>
        <taxon>Papilionoideae</taxon>
        <taxon>50 kb inversion clade</taxon>
        <taxon>NPAAA clade</taxon>
        <taxon>indigoferoid/millettioid clade</taxon>
        <taxon>Phaseoleae</taxon>
        <taxon>Psophocarpus</taxon>
    </lineage>
</organism>
<feature type="domain" description="Reverse transcriptase" evidence="1">
    <location>
        <begin position="225"/>
        <end position="450"/>
    </location>
</feature>
<dbReference type="Pfam" id="PF00078">
    <property type="entry name" value="RVT_1"/>
    <property type="match status" value="1"/>
</dbReference>
<evidence type="ECO:0000313" key="3">
    <source>
        <dbReference type="Proteomes" id="UP001386955"/>
    </source>
</evidence>
<evidence type="ECO:0000259" key="1">
    <source>
        <dbReference type="PROSITE" id="PS50878"/>
    </source>
</evidence>
<sequence>MDLVKEFWPAEQGQGWKMYKLARKLKGLKLKIKYWKQEYWRRDGNVMDEKVLQLETLDHQLGQGVIDSGHQRQEILSEYWEKARRMERSLLQKSRVRWALYGDRNTKFFHKCFKERCYTNSLLAVKSESGWVEGVQSIRDHVFHHFKTCSKDEDPMRPKLDGVTFTQLTDQQRVTLEEPFSAEEIKEAVWACDGGKSPGPDGFGFQFYKSCWEIIGGDVVSAVQEFHQSGVLPRGVTSAFLTLIPKVPRPDRLAQFRPISLISSIQKIVSKLLSLRMKKVMGHLISKFQSTFLTGRSILDGALVANEIVDWAKRKRRPCFLLKVDFQKAYDSFNWDFLDYMLARMGFGNLWRKSAVGKAVFKELNMGAGANFSVLQYADDVIMMEEADLKSIWYLKVILRGFELTSGLKVNYSKSQFFGLNVQNSFTRAVSNLLNCIVSTPPFKFLGIPVGVNPRKVETWKPILEQFQRKLAAWRAQHMSFAGRPKEEGSLGVKCLRTFNLSLLAKWRWRILNEQNAVWTTLLECKYGPTYKFNQRQPNLPKASQWWRDLWAMDGPEATRPNWFSDNVFKKVGDGKETLFWEQKWIGDTSLSLQFPRLYGLAADKGTTVFDKREVSGGWVWEWRRQLFVWETEQLRLLQSRLQQVTLVDSISDRWRWKTGTDGVFSVVEAYLVLRPHQPTHRLIEVEPRDLRRMWKDRLPSKVIAFSWRLLSDRVPTMANLLKRGIQIPGEETFCVFCHNVVEDRNHMFLGCAKAQYIWNNVISWLGIQGPLPGDVSHLFLSLAAWVVGKRKKQCRYVFWLAGVWSIWITRNQIIFDKLPANSIDIVMSIKDMGE</sequence>
<comment type="caution">
    <text evidence="2">The sequence shown here is derived from an EMBL/GenBank/DDBJ whole genome shotgun (WGS) entry which is preliminary data.</text>
</comment>
<dbReference type="PANTHER" id="PTHR33116:SF78">
    <property type="entry name" value="OS12G0587133 PROTEIN"/>
    <property type="match status" value="1"/>
</dbReference>
<dbReference type="PROSITE" id="PS50878">
    <property type="entry name" value="RT_POL"/>
    <property type="match status" value="1"/>
</dbReference>
<evidence type="ECO:0000313" key="2">
    <source>
        <dbReference type="EMBL" id="KAK7410878.1"/>
    </source>
</evidence>
<dbReference type="AlphaFoldDB" id="A0AAN9T270"/>
<dbReference type="CDD" id="cd01650">
    <property type="entry name" value="RT_nLTR_like"/>
    <property type="match status" value="1"/>
</dbReference>
<dbReference type="Proteomes" id="UP001386955">
    <property type="component" value="Unassembled WGS sequence"/>
</dbReference>
<dbReference type="Pfam" id="PF13966">
    <property type="entry name" value="zf-RVT"/>
    <property type="match status" value="1"/>
</dbReference>
<reference evidence="2 3" key="1">
    <citation type="submission" date="2024-01" db="EMBL/GenBank/DDBJ databases">
        <title>The genomes of 5 underutilized Papilionoideae crops provide insights into root nodulation and disease resistanc.</title>
        <authorList>
            <person name="Jiang F."/>
        </authorList>
    </citation>
    <scope>NUCLEOTIDE SEQUENCE [LARGE SCALE GENOMIC DNA]</scope>
    <source>
        <strain evidence="2">DUOXIRENSHENG_FW03</strain>
        <tissue evidence="2">Leaves</tissue>
    </source>
</reference>
<keyword evidence="3" id="KW-1185">Reference proteome</keyword>
<gene>
    <name evidence="2" type="ORF">VNO78_02073</name>
</gene>
<dbReference type="InterPro" id="IPR026960">
    <property type="entry name" value="RVT-Znf"/>
</dbReference>
<name>A0AAN9T270_PSOTE</name>
<protein>
    <recommendedName>
        <fullName evidence="1">Reverse transcriptase domain-containing protein</fullName>
    </recommendedName>
</protein>
<dbReference type="EMBL" id="JAYMYS010000001">
    <property type="protein sequence ID" value="KAK7410878.1"/>
    <property type="molecule type" value="Genomic_DNA"/>
</dbReference>
<dbReference type="SUPFAM" id="SSF56672">
    <property type="entry name" value="DNA/RNA polymerases"/>
    <property type="match status" value="1"/>
</dbReference>
<proteinExistence type="predicted"/>
<dbReference type="InterPro" id="IPR000477">
    <property type="entry name" value="RT_dom"/>
</dbReference>
<dbReference type="InterPro" id="IPR043502">
    <property type="entry name" value="DNA/RNA_pol_sf"/>
</dbReference>
<dbReference type="PANTHER" id="PTHR33116">
    <property type="entry name" value="REVERSE TRANSCRIPTASE ZINC-BINDING DOMAIN-CONTAINING PROTEIN-RELATED-RELATED"/>
    <property type="match status" value="1"/>
</dbReference>
<accession>A0AAN9T270</accession>